<evidence type="ECO:0000313" key="3">
    <source>
        <dbReference type="Proteomes" id="UP000475214"/>
    </source>
</evidence>
<protein>
    <submittedName>
        <fullName evidence="2">Uncharacterized protein</fullName>
    </submittedName>
</protein>
<accession>A0A6L9SES3</accession>
<organism evidence="2 3">
    <name type="scientific">Phytoactinopolyspora halotolerans</name>
    <dbReference type="NCBI Taxonomy" id="1981512"/>
    <lineage>
        <taxon>Bacteria</taxon>
        <taxon>Bacillati</taxon>
        <taxon>Actinomycetota</taxon>
        <taxon>Actinomycetes</taxon>
        <taxon>Jiangellales</taxon>
        <taxon>Jiangellaceae</taxon>
        <taxon>Phytoactinopolyspora</taxon>
    </lineage>
</organism>
<dbReference type="RefSeq" id="WP_163743347.1">
    <property type="nucleotide sequence ID" value="NZ_JAAGOA010000023.1"/>
</dbReference>
<reference evidence="2 3" key="1">
    <citation type="submission" date="2020-02" db="EMBL/GenBank/DDBJ databases">
        <authorList>
            <person name="Li X.-J."/>
            <person name="Han X.-M."/>
        </authorList>
    </citation>
    <scope>NUCLEOTIDE SEQUENCE [LARGE SCALE GENOMIC DNA]</scope>
    <source>
        <strain evidence="2 3">CCTCC AB 2017055</strain>
    </source>
</reference>
<dbReference type="AlphaFoldDB" id="A0A6L9SES3"/>
<keyword evidence="3" id="KW-1185">Reference proteome</keyword>
<dbReference type="EMBL" id="JAAGOA010000023">
    <property type="protein sequence ID" value="NEE03579.1"/>
    <property type="molecule type" value="Genomic_DNA"/>
</dbReference>
<gene>
    <name evidence="2" type="ORF">G1H10_25770</name>
</gene>
<dbReference type="Proteomes" id="UP000475214">
    <property type="component" value="Unassembled WGS sequence"/>
</dbReference>
<feature type="transmembrane region" description="Helical" evidence="1">
    <location>
        <begin position="51"/>
        <end position="70"/>
    </location>
</feature>
<evidence type="ECO:0000256" key="1">
    <source>
        <dbReference type="SAM" id="Phobius"/>
    </source>
</evidence>
<proteinExistence type="predicted"/>
<sequence>MTTEALTALAVFFSLGSAIIVPFIVLYGDRMPRADDGSTLGARRAITEDPVVFAVIITTTILAATIADQVHRRQRPRLMRNETTRDVAAAARAAAATSAGAHDDPQAIWHTASTYLLGLRKRHWPYEASRIWINTDGDEVEVIAERSFQKPTGLLWHWGSQSDVTRMDVHSRARVRPDGTVTGQDTYVYQPRLTP</sequence>
<evidence type="ECO:0000313" key="2">
    <source>
        <dbReference type="EMBL" id="NEE03579.1"/>
    </source>
</evidence>
<keyword evidence="1" id="KW-0812">Transmembrane</keyword>
<keyword evidence="1" id="KW-1133">Transmembrane helix</keyword>
<comment type="caution">
    <text evidence="2">The sequence shown here is derived from an EMBL/GenBank/DDBJ whole genome shotgun (WGS) entry which is preliminary data.</text>
</comment>
<name>A0A6L9SES3_9ACTN</name>
<keyword evidence="1" id="KW-0472">Membrane</keyword>